<dbReference type="OrthoDB" id="10391258at2759"/>
<evidence type="ECO:0000313" key="4">
    <source>
        <dbReference type="Proteomes" id="UP000604046"/>
    </source>
</evidence>
<gene>
    <name evidence="3" type="ORF">SNAT2548_LOCUS18367</name>
</gene>
<proteinExistence type="predicted"/>
<dbReference type="EMBL" id="CAJNDS010002143">
    <property type="protein sequence ID" value="CAE7349339.1"/>
    <property type="molecule type" value="Genomic_DNA"/>
</dbReference>
<organism evidence="3 4">
    <name type="scientific">Symbiodinium natans</name>
    <dbReference type="NCBI Taxonomy" id="878477"/>
    <lineage>
        <taxon>Eukaryota</taxon>
        <taxon>Sar</taxon>
        <taxon>Alveolata</taxon>
        <taxon>Dinophyceae</taxon>
        <taxon>Suessiales</taxon>
        <taxon>Symbiodiniaceae</taxon>
        <taxon>Symbiodinium</taxon>
    </lineage>
</organism>
<keyword evidence="1" id="KW-0175">Coiled coil</keyword>
<evidence type="ECO:0000256" key="1">
    <source>
        <dbReference type="SAM" id="Coils"/>
    </source>
</evidence>
<name>A0A812PCW0_9DINO</name>
<dbReference type="AlphaFoldDB" id="A0A812PCW0"/>
<feature type="region of interest" description="Disordered" evidence="2">
    <location>
        <begin position="184"/>
        <end position="203"/>
    </location>
</feature>
<evidence type="ECO:0000256" key="2">
    <source>
        <dbReference type="SAM" id="MobiDB-lite"/>
    </source>
</evidence>
<feature type="compositionally biased region" description="Basic and acidic residues" evidence="2">
    <location>
        <begin position="192"/>
        <end position="203"/>
    </location>
</feature>
<reference evidence="3" key="1">
    <citation type="submission" date="2021-02" db="EMBL/GenBank/DDBJ databases">
        <authorList>
            <person name="Dougan E. K."/>
            <person name="Rhodes N."/>
            <person name="Thang M."/>
            <person name="Chan C."/>
        </authorList>
    </citation>
    <scope>NUCLEOTIDE SEQUENCE</scope>
</reference>
<comment type="caution">
    <text evidence="3">The sequence shown here is derived from an EMBL/GenBank/DDBJ whole genome shotgun (WGS) entry which is preliminary data.</text>
</comment>
<protein>
    <submittedName>
        <fullName evidence="3">Uncharacterized protein</fullName>
    </submittedName>
</protein>
<evidence type="ECO:0000313" key="3">
    <source>
        <dbReference type="EMBL" id="CAE7349339.1"/>
    </source>
</evidence>
<accession>A0A812PCW0</accession>
<sequence length="346" mass="38623">MAKMVESPSASCVEHPVIVQLLGCRQELSLKTEEPSLQHQALTQLVAQHFEVSPPFSFSSDQGAFLEDAEALAEAVKAGSVIVVHLGATALHDFGRRVRQLRNLQWGLVSQQLEKVRVESVVHMIPGGACSCRKSAETILGEQFAEFRLEVKQTLQLRLENLQEAMEQRLRRLEESWEQRLGSALAAMSSERSPKEKDPEQRAEFEGLSDLLRTECKRVAESVDDLREECREALQREVRARLEHHRKLQEEFRQEAKARLQVASKLEQEIQAIQESASSARSTSCHEVEGVRQRVLVEPRREVLLPFATFAEPVTAGAGSPMSSYPASLHGETPGSPGTVHVRLPA</sequence>
<dbReference type="Proteomes" id="UP000604046">
    <property type="component" value="Unassembled WGS sequence"/>
</dbReference>
<keyword evidence="4" id="KW-1185">Reference proteome</keyword>
<feature type="region of interest" description="Disordered" evidence="2">
    <location>
        <begin position="315"/>
        <end position="346"/>
    </location>
</feature>
<feature type="coiled-coil region" evidence="1">
    <location>
        <begin position="209"/>
        <end position="283"/>
    </location>
</feature>